<sequence>MKDSLLNSFRNDVKNSNADSFPLYVDSFTNLWDYEFGSLDDLPHDVDALVADRAIEYGLME</sequence>
<accession>A0A4S4C2X6</accession>
<reference evidence="1 2" key="1">
    <citation type="submission" date="2019-04" db="EMBL/GenBank/DDBJ databases">
        <title>Bacillus sediminilitoris sp. nov., isolated from a tidal flat sediment on the East China Sea.</title>
        <authorList>
            <person name="Wei Y."/>
            <person name="Mao H."/>
            <person name="Fang J."/>
        </authorList>
    </citation>
    <scope>NUCLEOTIDE SEQUENCE [LARGE SCALE GENOMIC DNA]</scope>
    <source>
        <strain evidence="1 2">DSL-17</strain>
    </source>
</reference>
<comment type="caution">
    <text evidence="1">The sequence shown here is derived from an EMBL/GenBank/DDBJ whole genome shotgun (WGS) entry which is preliminary data.</text>
</comment>
<evidence type="ECO:0000313" key="1">
    <source>
        <dbReference type="EMBL" id="THF82063.1"/>
    </source>
</evidence>
<dbReference type="EMBL" id="SSNT01000003">
    <property type="protein sequence ID" value="THF82063.1"/>
    <property type="molecule type" value="Genomic_DNA"/>
</dbReference>
<name>A0A4S4C2X6_9BACI</name>
<dbReference type="AlphaFoldDB" id="A0A4S4C2X6"/>
<dbReference type="OrthoDB" id="2970792at2"/>
<evidence type="ECO:0000313" key="2">
    <source>
        <dbReference type="Proteomes" id="UP000310334"/>
    </source>
</evidence>
<dbReference type="Proteomes" id="UP000310334">
    <property type="component" value="Unassembled WGS sequence"/>
</dbReference>
<protein>
    <submittedName>
        <fullName evidence="1">Uncharacterized protein</fullName>
    </submittedName>
</protein>
<dbReference type="RefSeq" id="WP_136352148.1">
    <property type="nucleotide sequence ID" value="NZ_CP046266.1"/>
</dbReference>
<proteinExistence type="predicted"/>
<gene>
    <name evidence="1" type="ORF">E6W99_05290</name>
</gene>
<organism evidence="1 2">
    <name type="scientific">Metabacillus sediminilitoris</name>
    <dbReference type="NCBI Taxonomy" id="2567941"/>
    <lineage>
        <taxon>Bacteria</taxon>
        <taxon>Bacillati</taxon>
        <taxon>Bacillota</taxon>
        <taxon>Bacilli</taxon>
        <taxon>Bacillales</taxon>
        <taxon>Bacillaceae</taxon>
        <taxon>Metabacillus</taxon>
    </lineage>
</organism>
<keyword evidence="2" id="KW-1185">Reference proteome</keyword>